<dbReference type="Gene3D" id="3.20.20.140">
    <property type="entry name" value="Metal-dependent hydrolases"/>
    <property type="match status" value="1"/>
</dbReference>
<dbReference type="PROSITE" id="PS51365">
    <property type="entry name" value="RENAL_DIPEPTIDASE_2"/>
    <property type="match status" value="1"/>
</dbReference>
<dbReference type="SUPFAM" id="SSF51556">
    <property type="entry name" value="Metallo-dependent hydrolases"/>
    <property type="match status" value="1"/>
</dbReference>
<gene>
    <name evidence="1" type="ORF">SAMN05421771_2575</name>
</gene>
<dbReference type="GO" id="GO:0006508">
    <property type="term" value="P:proteolysis"/>
    <property type="evidence" value="ECO:0007669"/>
    <property type="project" value="InterPro"/>
</dbReference>
<dbReference type="EMBL" id="FOZL01000001">
    <property type="protein sequence ID" value="SFS14657.1"/>
    <property type="molecule type" value="Genomic_DNA"/>
</dbReference>
<dbReference type="OrthoDB" id="9804920at2"/>
<dbReference type="Proteomes" id="UP000199024">
    <property type="component" value="Unassembled WGS sequence"/>
</dbReference>
<dbReference type="Pfam" id="PF01244">
    <property type="entry name" value="Peptidase_M19"/>
    <property type="match status" value="1"/>
</dbReference>
<dbReference type="PANTHER" id="PTHR10443">
    <property type="entry name" value="MICROSOMAL DIPEPTIDASE"/>
    <property type="match status" value="1"/>
</dbReference>
<dbReference type="AlphaFoldDB" id="A0A1I6MGE9"/>
<keyword evidence="2" id="KW-1185">Reference proteome</keyword>
<dbReference type="InterPro" id="IPR000180">
    <property type="entry name" value="Dipep_AS"/>
</dbReference>
<evidence type="ECO:0000313" key="1">
    <source>
        <dbReference type="EMBL" id="SFS14657.1"/>
    </source>
</evidence>
<reference evidence="1 2" key="1">
    <citation type="submission" date="2016-10" db="EMBL/GenBank/DDBJ databases">
        <authorList>
            <person name="de Groot N.N."/>
        </authorList>
    </citation>
    <scope>NUCLEOTIDE SEQUENCE [LARGE SCALE GENOMIC DNA]</scope>
    <source>
        <strain evidence="1 2">DSM 21001</strain>
    </source>
</reference>
<dbReference type="CDD" id="cd01301">
    <property type="entry name" value="rDP_like"/>
    <property type="match status" value="1"/>
</dbReference>
<dbReference type="RefSeq" id="WP_089839493.1">
    <property type="nucleotide sequence ID" value="NZ_FOZL01000001.1"/>
</dbReference>
<proteinExistence type="predicted"/>
<dbReference type="InterPro" id="IPR008257">
    <property type="entry name" value="Pept_M19"/>
</dbReference>
<evidence type="ECO:0000313" key="2">
    <source>
        <dbReference type="Proteomes" id="UP000199024"/>
    </source>
</evidence>
<dbReference type="PROSITE" id="PS00869">
    <property type="entry name" value="RENAL_DIPEPTIDASE_1"/>
    <property type="match status" value="1"/>
</dbReference>
<dbReference type="PANTHER" id="PTHR10443:SF12">
    <property type="entry name" value="DIPEPTIDASE"/>
    <property type="match status" value="1"/>
</dbReference>
<organism evidence="1 2">
    <name type="scientific">Granulicella pectinivorans</name>
    <dbReference type="NCBI Taxonomy" id="474950"/>
    <lineage>
        <taxon>Bacteria</taxon>
        <taxon>Pseudomonadati</taxon>
        <taxon>Acidobacteriota</taxon>
        <taxon>Terriglobia</taxon>
        <taxon>Terriglobales</taxon>
        <taxon>Acidobacteriaceae</taxon>
        <taxon>Granulicella</taxon>
    </lineage>
</organism>
<dbReference type="STRING" id="474950.SAMN05421771_2575"/>
<accession>A0A1I6MGE9</accession>
<dbReference type="InterPro" id="IPR032466">
    <property type="entry name" value="Metal_Hydrolase"/>
</dbReference>
<protein>
    <submittedName>
        <fullName evidence="1">Membrane dipeptidase</fullName>
    </submittedName>
</protein>
<dbReference type="GO" id="GO:0070573">
    <property type="term" value="F:metallodipeptidase activity"/>
    <property type="evidence" value="ECO:0007669"/>
    <property type="project" value="InterPro"/>
</dbReference>
<sequence length="380" mass="41616">MSQGLTSEEVHRSAIVLDTHADTPQRFVDERWDFTGPLAGGMLSLETARNGNLAGELFALWVEPTQWQGRFAHRAFSLLDGLLEQIRLHPEAMVLCTTADDVLAAHASGRFAAMVSIEGGHAIEADLGLLRLFYRLGVRAMTLTWSNTNEWADSSGDIDDPAVVHHNGLTDFGREVIAEMNRLGMIVDISHVSDKTFWDVLEVSKAPVIASHSSARALTNSARNLTDEMLVAIAKTDGVAMVNFYPAFIDEDYRLAWSAQRPERQRAHAALEEEYAGRPVPFAASTLIDREHTARLPRAPFSSLIDHFMHMIQVAGVDHVGIGTDFDGIPQPPDGIDSAADLPRITAALLERGVSAEDVHKILGGNFLRVFRAVQAVAQP</sequence>
<name>A0A1I6MGE9_9BACT</name>